<evidence type="ECO:0000256" key="1">
    <source>
        <dbReference type="SAM" id="Coils"/>
    </source>
</evidence>
<keyword evidence="3" id="KW-1185">Reference proteome</keyword>
<protein>
    <submittedName>
        <fullName evidence="2">Uncharacterized protein</fullName>
    </submittedName>
</protein>
<dbReference type="PROSITE" id="PS51257">
    <property type="entry name" value="PROKAR_LIPOPROTEIN"/>
    <property type="match status" value="1"/>
</dbReference>
<gene>
    <name evidence="2" type="ORF">SAMN04488568_107105</name>
</gene>
<dbReference type="RefSeq" id="WP_091769335.1">
    <property type="nucleotide sequence ID" value="NZ_FNHG01000007.1"/>
</dbReference>
<name>A0A1G9RPQ0_9PROT</name>
<dbReference type="Proteomes" id="UP000199759">
    <property type="component" value="Unassembled WGS sequence"/>
</dbReference>
<feature type="coiled-coil region" evidence="1">
    <location>
        <begin position="65"/>
        <end position="113"/>
    </location>
</feature>
<evidence type="ECO:0000313" key="3">
    <source>
        <dbReference type="Proteomes" id="UP000199759"/>
    </source>
</evidence>
<dbReference type="InterPro" id="IPR006311">
    <property type="entry name" value="TAT_signal"/>
</dbReference>
<dbReference type="STRING" id="144026.SAMN04488568_107105"/>
<organism evidence="2 3">
    <name type="scientific">Maricaulis salignorans</name>
    <dbReference type="NCBI Taxonomy" id="144026"/>
    <lineage>
        <taxon>Bacteria</taxon>
        <taxon>Pseudomonadati</taxon>
        <taxon>Pseudomonadota</taxon>
        <taxon>Alphaproteobacteria</taxon>
        <taxon>Maricaulales</taxon>
        <taxon>Maricaulaceae</taxon>
        <taxon>Maricaulis</taxon>
    </lineage>
</organism>
<dbReference type="PROSITE" id="PS51318">
    <property type="entry name" value="TAT"/>
    <property type="match status" value="1"/>
</dbReference>
<reference evidence="2 3" key="1">
    <citation type="submission" date="2016-10" db="EMBL/GenBank/DDBJ databases">
        <authorList>
            <person name="de Groot N.N."/>
        </authorList>
    </citation>
    <scope>NUCLEOTIDE SEQUENCE [LARGE SCALE GENOMIC DNA]</scope>
    <source>
        <strain evidence="2 3">DSM 16077</strain>
    </source>
</reference>
<proteinExistence type="predicted"/>
<evidence type="ECO:0000313" key="2">
    <source>
        <dbReference type="EMBL" id="SDM25183.1"/>
    </source>
</evidence>
<sequence length="244" mass="26919">MRHESEIAGLGKLSRRAALLSGGAALASCATPGTDDCNPANAGIGRYLRCRQQYVDRQQNLASQARQAEGRNAQSHARIDQLQAENRRLRRRLASLNREIDALDSRRSALLRRAASLPALSNAQNAYLHAVRQYLDDILALQDEGLSIDPPLDLLPADAPERREFVEARRELRAARTETREVRDVIVELAAGELAGRAVERRINAFLRRVVGAARFARFVHPVTRVISLGVSIFGAAATIFRSP</sequence>
<keyword evidence="1" id="KW-0175">Coiled coil</keyword>
<accession>A0A1G9RPQ0</accession>
<dbReference type="AlphaFoldDB" id="A0A1G9RPQ0"/>
<dbReference type="EMBL" id="FNHG01000007">
    <property type="protein sequence ID" value="SDM25183.1"/>
    <property type="molecule type" value="Genomic_DNA"/>
</dbReference>